<dbReference type="GO" id="GO:0004518">
    <property type="term" value="F:nuclease activity"/>
    <property type="evidence" value="ECO:0007669"/>
    <property type="project" value="InterPro"/>
</dbReference>
<keyword evidence="3" id="KW-1185">Reference proteome</keyword>
<dbReference type="PROSITE" id="PS51658">
    <property type="entry name" value="BFN"/>
    <property type="match status" value="1"/>
</dbReference>
<accession>A0A1P8WBC0</accession>
<evidence type="ECO:0000313" key="3">
    <source>
        <dbReference type="Proteomes" id="UP000187735"/>
    </source>
</evidence>
<protein>
    <recommendedName>
        <fullName evidence="1">BFN domain-containing protein</fullName>
    </recommendedName>
</protein>
<dbReference type="InterPro" id="IPR036104">
    <property type="entry name" value="BFN_sf"/>
</dbReference>
<dbReference type="OrthoDB" id="9788698at2"/>
<dbReference type="PANTHER" id="PTHR15160">
    <property type="entry name" value="VON HIPPEL-LINDAU PROTEIN"/>
    <property type="match status" value="1"/>
</dbReference>
<dbReference type="EMBL" id="CP017641">
    <property type="protein sequence ID" value="APZ91349.1"/>
    <property type="molecule type" value="Genomic_DNA"/>
</dbReference>
<dbReference type="Gene3D" id="3.10.690.10">
    <property type="entry name" value="Bifunctional nuclease domain"/>
    <property type="match status" value="1"/>
</dbReference>
<reference evidence="2 3" key="1">
    <citation type="journal article" date="2016" name="Front. Microbiol.">
        <title>Fuerstia marisgermanicae gen. nov., sp. nov., an Unusual Member of the Phylum Planctomycetes from the German Wadden Sea.</title>
        <authorList>
            <person name="Kohn T."/>
            <person name="Heuer A."/>
            <person name="Jogler M."/>
            <person name="Vollmers J."/>
            <person name="Boedeker C."/>
            <person name="Bunk B."/>
            <person name="Rast P."/>
            <person name="Borchert D."/>
            <person name="Glockner I."/>
            <person name="Freese H.M."/>
            <person name="Klenk H.P."/>
            <person name="Overmann J."/>
            <person name="Kaster A.K."/>
            <person name="Rohde M."/>
            <person name="Wiegand S."/>
            <person name="Jogler C."/>
        </authorList>
    </citation>
    <scope>NUCLEOTIDE SEQUENCE [LARGE SCALE GENOMIC DNA]</scope>
    <source>
        <strain evidence="2 3">NH11</strain>
    </source>
</reference>
<gene>
    <name evidence="2" type="ORF">Fuma_00937</name>
</gene>
<dbReference type="STRING" id="1891926.Fuma_00937"/>
<proteinExistence type="predicted"/>
<dbReference type="Proteomes" id="UP000187735">
    <property type="component" value="Chromosome"/>
</dbReference>
<dbReference type="Pfam" id="PF02577">
    <property type="entry name" value="BFN_dom"/>
    <property type="match status" value="1"/>
</dbReference>
<dbReference type="SUPFAM" id="SSF103256">
    <property type="entry name" value="Hypothetical protein TM0160"/>
    <property type="match status" value="1"/>
</dbReference>
<evidence type="ECO:0000313" key="2">
    <source>
        <dbReference type="EMBL" id="APZ91349.1"/>
    </source>
</evidence>
<organism evidence="2 3">
    <name type="scientific">Fuerstiella marisgermanici</name>
    <dbReference type="NCBI Taxonomy" id="1891926"/>
    <lineage>
        <taxon>Bacteria</taxon>
        <taxon>Pseudomonadati</taxon>
        <taxon>Planctomycetota</taxon>
        <taxon>Planctomycetia</taxon>
        <taxon>Planctomycetales</taxon>
        <taxon>Planctomycetaceae</taxon>
        <taxon>Fuerstiella</taxon>
    </lineage>
</organism>
<dbReference type="InterPro" id="IPR003729">
    <property type="entry name" value="Bi_nuclease_dom"/>
</dbReference>
<sequence length="132" mass="15018">MPVKMQLTRVIISEINDQQAIYLKEVDGVRTFPILIGEFEANIINRRLLEEPPHRPLTHDLLRMVIHALGGEPLEVVVSEIKDHTYFAVLKLQQNDQLIDIDCRPSDAIALSAHYDPPLPIYVAEEVLDEVS</sequence>
<dbReference type="KEGG" id="fmr:Fuma_00937"/>
<feature type="domain" description="BFN" evidence="1">
    <location>
        <begin position="2"/>
        <end position="132"/>
    </location>
</feature>
<name>A0A1P8WBC0_9PLAN</name>
<dbReference type="PANTHER" id="PTHR15160:SF1">
    <property type="entry name" value="VON HIPPEL-LINDAU DISEASE TUMOR SUPPRESSOR"/>
    <property type="match status" value="1"/>
</dbReference>
<dbReference type="AlphaFoldDB" id="A0A1P8WBC0"/>
<evidence type="ECO:0000259" key="1">
    <source>
        <dbReference type="PROSITE" id="PS51658"/>
    </source>
</evidence>